<organism evidence="2 3">
    <name type="scientific">Gordonia phage Bantam</name>
    <dbReference type="NCBI Taxonomy" id="1887641"/>
    <lineage>
        <taxon>Viruses</taxon>
        <taxon>Duplodnaviria</taxon>
        <taxon>Heunggongvirae</taxon>
        <taxon>Uroviricota</taxon>
        <taxon>Caudoviricetes</taxon>
        <taxon>Bantamvirus</taxon>
        <taxon>Bantamvirus bantam</taxon>
    </lineage>
</organism>
<keyword evidence="3" id="KW-1185">Reference proteome</keyword>
<dbReference type="RefSeq" id="YP_009287515.1">
    <property type="nucleotide sequence ID" value="NC_031074.1"/>
</dbReference>
<feature type="compositionally biased region" description="Basic residues" evidence="1">
    <location>
        <begin position="33"/>
        <end position="50"/>
    </location>
</feature>
<reference evidence="3" key="1">
    <citation type="submission" date="2016-07" db="EMBL/GenBank/DDBJ databases">
        <authorList>
            <person name="Florea S."/>
            <person name="Webb J.S."/>
            <person name="Jaromczyk J."/>
            <person name="Schardl C.L."/>
        </authorList>
    </citation>
    <scope>NUCLEOTIDE SEQUENCE [LARGE SCALE GENOMIC DNA]</scope>
</reference>
<gene>
    <name evidence="2" type="primary">46</name>
    <name evidence="2" type="ORF">SEA_BANTAM_46</name>
</gene>
<sequence>MSPSLGPITQIFTHDEKRRLGRCQDCEWHLRTQGHHPHCTQRKPKPRKGGGRQWPRSQKR</sequence>
<dbReference type="OrthoDB" id="26869at10239"/>
<evidence type="ECO:0000313" key="3">
    <source>
        <dbReference type="Proteomes" id="UP000202170"/>
    </source>
</evidence>
<accession>A0A1B3AYA7</accession>
<dbReference type="KEGG" id="vg:29080310"/>
<dbReference type="GeneID" id="29080310"/>
<name>A0A1B3AYA7_9CAUD</name>
<dbReference type="Proteomes" id="UP000202170">
    <property type="component" value="Segment"/>
</dbReference>
<evidence type="ECO:0000256" key="1">
    <source>
        <dbReference type="SAM" id="MobiDB-lite"/>
    </source>
</evidence>
<feature type="region of interest" description="Disordered" evidence="1">
    <location>
        <begin position="33"/>
        <end position="60"/>
    </location>
</feature>
<evidence type="ECO:0000313" key="2">
    <source>
        <dbReference type="EMBL" id="AOE43736.1"/>
    </source>
</evidence>
<proteinExistence type="predicted"/>
<protein>
    <submittedName>
        <fullName evidence="2">Uncharacterized protein</fullName>
    </submittedName>
</protein>
<dbReference type="EMBL" id="KX557272">
    <property type="protein sequence ID" value="AOE43736.1"/>
    <property type="molecule type" value="Genomic_DNA"/>
</dbReference>